<evidence type="ECO:0000313" key="3">
    <source>
        <dbReference type="EMBL" id="PAV84175.1"/>
    </source>
</evidence>
<keyword evidence="2" id="KW-1133">Transmembrane helix</keyword>
<organism evidence="3 4">
    <name type="scientific">Diploscapter pachys</name>
    <dbReference type="NCBI Taxonomy" id="2018661"/>
    <lineage>
        <taxon>Eukaryota</taxon>
        <taxon>Metazoa</taxon>
        <taxon>Ecdysozoa</taxon>
        <taxon>Nematoda</taxon>
        <taxon>Chromadorea</taxon>
        <taxon>Rhabditida</taxon>
        <taxon>Rhabditina</taxon>
        <taxon>Rhabditomorpha</taxon>
        <taxon>Rhabditoidea</taxon>
        <taxon>Rhabditidae</taxon>
        <taxon>Diploscapter</taxon>
    </lineage>
</organism>
<accession>A0A2A2LDJ2</accession>
<evidence type="ECO:0000256" key="1">
    <source>
        <dbReference type="SAM" id="MobiDB-lite"/>
    </source>
</evidence>
<reference evidence="3 4" key="1">
    <citation type="journal article" date="2017" name="Curr. Biol.">
        <title>Genome architecture and evolution of a unichromosomal asexual nematode.</title>
        <authorList>
            <person name="Fradin H."/>
            <person name="Zegar C."/>
            <person name="Gutwein M."/>
            <person name="Lucas J."/>
            <person name="Kovtun M."/>
            <person name="Corcoran D."/>
            <person name="Baugh L.R."/>
            <person name="Kiontke K."/>
            <person name="Gunsalus K."/>
            <person name="Fitch D.H."/>
            <person name="Piano F."/>
        </authorList>
    </citation>
    <scope>NUCLEOTIDE SEQUENCE [LARGE SCALE GENOMIC DNA]</scope>
    <source>
        <strain evidence="3">PF1309</strain>
    </source>
</reference>
<dbReference type="Proteomes" id="UP000218231">
    <property type="component" value="Unassembled WGS sequence"/>
</dbReference>
<keyword evidence="4" id="KW-1185">Reference proteome</keyword>
<keyword evidence="2" id="KW-0472">Membrane</keyword>
<protein>
    <submittedName>
        <fullName evidence="3">Uncharacterized protein</fullName>
    </submittedName>
</protein>
<gene>
    <name evidence="3" type="ORF">WR25_17176</name>
</gene>
<dbReference type="AlphaFoldDB" id="A0A2A2LDJ2"/>
<evidence type="ECO:0000313" key="4">
    <source>
        <dbReference type="Proteomes" id="UP000218231"/>
    </source>
</evidence>
<proteinExistence type="predicted"/>
<dbReference type="PANTHER" id="PTHR38612:SF2">
    <property type="entry name" value="PROTEIN DCT-5"/>
    <property type="match status" value="1"/>
</dbReference>
<feature type="transmembrane region" description="Helical" evidence="2">
    <location>
        <begin position="90"/>
        <end position="116"/>
    </location>
</feature>
<keyword evidence="2" id="KW-0812">Transmembrane</keyword>
<feature type="region of interest" description="Disordered" evidence="1">
    <location>
        <begin position="1"/>
        <end position="78"/>
    </location>
</feature>
<name>A0A2A2LDJ2_9BILA</name>
<sequence>MGTNGDETIEMIGNGVNGSGSQTGTGTVSGKSMEKRPSTDGSRRESCGTGHRHADKRKLSRQHTHELTIGTDLDPYNRPEHVHTLKGRELSLFVIFYVFAVLAIVMMFEFFMPVFFNPDYPNTDTE</sequence>
<feature type="compositionally biased region" description="Basic and acidic residues" evidence="1">
    <location>
        <begin position="32"/>
        <end position="46"/>
    </location>
</feature>
<dbReference type="PANTHER" id="PTHR38612">
    <property type="entry name" value="PROTEIN DCT-5-RELATED"/>
    <property type="match status" value="1"/>
</dbReference>
<dbReference type="OrthoDB" id="5773905at2759"/>
<dbReference type="InterPro" id="IPR035161">
    <property type="entry name" value="DUF5332"/>
</dbReference>
<evidence type="ECO:0000256" key="2">
    <source>
        <dbReference type="SAM" id="Phobius"/>
    </source>
</evidence>
<dbReference type="EMBL" id="LIAE01006883">
    <property type="protein sequence ID" value="PAV84175.1"/>
    <property type="molecule type" value="Genomic_DNA"/>
</dbReference>
<comment type="caution">
    <text evidence="3">The sequence shown here is derived from an EMBL/GenBank/DDBJ whole genome shotgun (WGS) entry which is preliminary data.</text>
</comment>
<feature type="compositionally biased region" description="Basic residues" evidence="1">
    <location>
        <begin position="50"/>
        <end position="62"/>
    </location>
</feature>